<feature type="domain" description="AMP-dependent synthetase/ligase" evidence="1">
    <location>
        <begin position="17"/>
        <end position="365"/>
    </location>
</feature>
<dbReference type="Proteomes" id="UP000471435">
    <property type="component" value="Unassembled WGS sequence"/>
</dbReference>
<dbReference type="Pfam" id="PF00501">
    <property type="entry name" value="AMP-binding"/>
    <property type="match status" value="1"/>
</dbReference>
<dbReference type="EMBL" id="WTYP01000002">
    <property type="protein sequence ID" value="MXP47643.1"/>
    <property type="molecule type" value="Genomic_DNA"/>
</dbReference>
<evidence type="ECO:0000313" key="4">
    <source>
        <dbReference type="Proteomes" id="UP000471435"/>
    </source>
</evidence>
<dbReference type="AlphaFoldDB" id="A0A6I4V139"/>
<dbReference type="InterPro" id="IPR042099">
    <property type="entry name" value="ANL_N_sf"/>
</dbReference>
<comment type="caution">
    <text evidence="3">The sequence shown here is derived from an EMBL/GenBank/DDBJ whole genome shotgun (WGS) entry which is preliminary data.</text>
</comment>
<dbReference type="Gene3D" id="3.40.50.12780">
    <property type="entry name" value="N-terminal domain of ligase-like"/>
    <property type="match status" value="1"/>
</dbReference>
<dbReference type="Pfam" id="PF13193">
    <property type="entry name" value="AMP-binding_C"/>
    <property type="match status" value="1"/>
</dbReference>
<dbReference type="PROSITE" id="PS00455">
    <property type="entry name" value="AMP_BINDING"/>
    <property type="match status" value="1"/>
</dbReference>
<dbReference type="PANTHER" id="PTHR43767">
    <property type="entry name" value="LONG-CHAIN-FATTY-ACID--COA LIGASE"/>
    <property type="match status" value="1"/>
</dbReference>
<proteinExistence type="predicted"/>
<dbReference type="InterPro" id="IPR050237">
    <property type="entry name" value="ATP-dep_AMP-bd_enzyme"/>
</dbReference>
<gene>
    <name evidence="3" type="ORF">GRI43_09650</name>
</gene>
<evidence type="ECO:0000313" key="3">
    <source>
        <dbReference type="EMBL" id="MXP47643.1"/>
    </source>
</evidence>
<protein>
    <submittedName>
        <fullName evidence="3">AMP-binding protein</fullName>
    </submittedName>
</protein>
<organism evidence="3 4">
    <name type="scientific">Pontixanthobacter luteolus</name>
    <dbReference type="NCBI Taxonomy" id="295089"/>
    <lineage>
        <taxon>Bacteria</taxon>
        <taxon>Pseudomonadati</taxon>
        <taxon>Pseudomonadota</taxon>
        <taxon>Alphaproteobacteria</taxon>
        <taxon>Sphingomonadales</taxon>
        <taxon>Erythrobacteraceae</taxon>
        <taxon>Pontixanthobacter</taxon>
    </lineage>
</organism>
<dbReference type="Gene3D" id="3.30.300.30">
    <property type="match status" value="1"/>
</dbReference>
<evidence type="ECO:0000259" key="2">
    <source>
        <dbReference type="Pfam" id="PF13193"/>
    </source>
</evidence>
<evidence type="ECO:0000259" key="1">
    <source>
        <dbReference type="Pfam" id="PF00501"/>
    </source>
</evidence>
<accession>A0A6I4V139</accession>
<dbReference type="OrthoDB" id="9803968at2"/>
<name>A0A6I4V139_9SPHN</name>
<dbReference type="GO" id="GO:0016878">
    <property type="term" value="F:acid-thiol ligase activity"/>
    <property type="evidence" value="ECO:0007669"/>
    <property type="project" value="UniProtKB-ARBA"/>
</dbReference>
<feature type="domain" description="AMP-binding enzyme C-terminal" evidence="2">
    <location>
        <begin position="423"/>
        <end position="495"/>
    </location>
</feature>
<dbReference type="InterPro" id="IPR025110">
    <property type="entry name" value="AMP-bd_C"/>
</dbReference>
<dbReference type="SUPFAM" id="SSF56801">
    <property type="entry name" value="Acetyl-CoA synthetase-like"/>
    <property type="match status" value="1"/>
</dbReference>
<reference evidence="3 4" key="1">
    <citation type="submission" date="2019-12" db="EMBL/GenBank/DDBJ databases">
        <title>Genomic-based taxomic classification of the family Erythrobacteraceae.</title>
        <authorList>
            <person name="Xu L."/>
        </authorList>
    </citation>
    <scope>NUCLEOTIDE SEQUENCE [LARGE SCALE GENOMIC DNA]</scope>
    <source>
        <strain evidence="3 4">SW-109</strain>
    </source>
</reference>
<dbReference type="InterPro" id="IPR045851">
    <property type="entry name" value="AMP-bd_C_sf"/>
</dbReference>
<dbReference type="InterPro" id="IPR020845">
    <property type="entry name" value="AMP-binding_CS"/>
</dbReference>
<dbReference type="InterPro" id="IPR000873">
    <property type="entry name" value="AMP-dep_synth/lig_dom"/>
</dbReference>
<sequence>MLEKLSAPYGTYREIFRLWADIQPDKPAMRDDDVELNWREMVDRIERIASRLQETGLQQGQSVAILGTSTVNYGLVFLAAVLAGGVAAPLTTSASPQQLEGMAKDSGARHLFIDRAKLTELGDDFMAGLDRIVLDEELDAWMGQEGAKASPFVPRGEEPFNIIYSSGTTGIPKGIVHSHLMRWRQFAATAASYLAANREVRSLTSTPLYSNTTMVAFLSALLAGGTVTIMGKFGTKKWLELAQRDRVTTTMLVPVQYQRLMDEPAFDDFDLSSLQIKYCTSAPFSAELKAKVLKRMPGGLIEIYSMTEGGVVCLLQAHEHPDKLHTVGQPAPGSQLKVMDKQGRLLPPGEAGELIGRGPAMMSGYKNRPDKTSEAQWIDPDTGEWWMRMGDIGRVDEDGFVELVGREKDMIISGGFNIYPVDLENELLKEEGVKEAAVIGVPSRKWGETPVGFVVMEGEAEPAAVQQAVNARLGKTQRLAQLHAIDEMPRSHIGKLLKTELRAEAERIGLPD</sequence>
<dbReference type="PANTHER" id="PTHR43767:SF1">
    <property type="entry name" value="NONRIBOSOMAL PEPTIDE SYNTHASE PES1 (EUROFUNG)-RELATED"/>
    <property type="match status" value="1"/>
</dbReference>
<keyword evidence="4" id="KW-1185">Reference proteome</keyword>